<evidence type="ECO:0000256" key="13">
    <source>
        <dbReference type="SAM" id="Phobius"/>
    </source>
</evidence>
<feature type="domain" description="MotA/TolQ/ExbB proton channel" evidence="14">
    <location>
        <begin position="139"/>
        <end position="218"/>
    </location>
</feature>
<dbReference type="InterPro" id="IPR002898">
    <property type="entry name" value="MotA_ExbB_proton_chnl"/>
</dbReference>
<dbReference type="AlphaFoldDB" id="A0A368LJ38"/>
<comment type="subcellular location">
    <subcellularLocation>
        <location evidence="1">Cell inner membrane</location>
        <topology evidence="1">Multi-pass membrane protein</topology>
    </subcellularLocation>
</comment>
<dbReference type="InterPro" id="IPR046786">
    <property type="entry name" value="MotA_N"/>
</dbReference>
<evidence type="ECO:0000256" key="8">
    <source>
        <dbReference type="ARBA" id="ARBA00022779"/>
    </source>
</evidence>
<feature type="transmembrane region" description="Helical" evidence="13">
    <location>
        <begin position="204"/>
        <end position="222"/>
    </location>
</feature>
<dbReference type="InterPro" id="IPR022522">
    <property type="entry name" value="Flagellar_motor_stator_MotA"/>
</dbReference>
<dbReference type="PROSITE" id="PS01307">
    <property type="entry name" value="MOTA"/>
    <property type="match status" value="1"/>
</dbReference>
<organism evidence="16 17">
    <name type="scientific">Vibrio casei</name>
    <dbReference type="NCBI Taxonomy" id="673372"/>
    <lineage>
        <taxon>Bacteria</taxon>
        <taxon>Pseudomonadati</taxon>
        <taxon>Pseudomonadota</taxon>
        <taxon>Gammaproteobacteria</taxon>
        <taxon>Vibrionales</taxon>
        <taxon>Vibrionaceae</taxon>
        <taxon>Vibrio</taxon>
    </lineage>
</organism>
<dbReference type="InterPro" id="IPR000540">
    <property type="entry name" value="Flag_MotA_CS"/>
</dbReference>
<evidence type="ECO:0000259" key="15">
    <source>
        <dbReference type="Pfam" id="PF20560"/>
    </source>
</evidence>
<keyword evidence="16" id="KW-0282">Flagellum</keyword>
<dbReference type="InterPro" id="IPR047055">
    <property type="entry name" value="MotA-like"/>
</dbReference>
<keyword evidence="8" id="KW-0283">Flagellar rotation</keyword>
<sequence length="290" mass="32076">MKQLIGFTLIVVVVFGGFVLHGGRFTALFKISEIAIIFGAAFGGMIIATKKSTLKLMLQQVKMCFKKSIYNKDYYNQLLSLNFELLKEHQAKGDKALDKHIEQAEESEVFQKYPLIMGDKFTMTFIVDSYRVFILSKGKLSSHDIESVLEEEIAFLEEELEKPSERMHATAESAPGLGILAAVMGIILTMQGLDNGVAEIGRNIASALVGTFTGVFGCYCLLGPLSGAMSNIAKDQTIPLQCVKSIITAYYQKNSPHFCVNAARKNIEIEEKPTFVELENSIKELHSSKA</sequence>
<keyword evidence="9" id="KW-0375">Hydrogen ion transport</keyword>
<feature type="domain" description="Motility protein A N-terminal" evidence="15">
    <location>
        <begin position="4"/>
        <end position="93"/>
    </location>
</feature>
<evidence type="ECO:0000313" key="16">
    <source>
        <dbReference type="EMBL" id="RCS70762.1"/>
    </source>
</evidence>
<comment type="similarity">
    <text evidence="2">Belongs to the MotA family.</text>
</comment>
<dbReference type="NCBIfam" id="TIGR03818">
    <property type="entry name" value="MotA1"/>
    <property type="match status" value="1"/>
</dbReference>
<dbReference type="PANTHER" id="PTHR30433:SF4">
    <property type="entry name" value="MOTILITY PROTEIN A"/>
    <property type="match status" value="1"/>
</dbReference>
<keyword evidence="3" id="KW-0813">Transport</keyword>
<dbReference type="GO" id="GO:0071978">
    <property type="term" value="P:bacterial-type flagellum-dependent swarming motility"/>
    <property type="evidence" value="ECO:0007669"/>
    <property type="project" value="InterPro"/>
</dbReference>
<keyword evidence="6" id="KW-0997">Cell inner membrane</keyword>
<keyword evidence="12 13" id="KW-0472">Membrane</keyword>
<feature type="transmembrane region" description="Helical" evidence="13">
    <location>
        <begin position="174"/>
        <end position="192"/>
    </location>
</feature>
<dbReference type="EMBL" id="QPGL01000002">
    <property type="protein sequence ID" value="RCS70762.1"/>
    <property type="molecule type" value="Genomic_DNA"/>
</dbReference>
<dbReference type="GO" id="GO:1902600">
    <property type="term" value="P:proton transmembrane transport"/>
    <property type="evidence" value="ECO:0007669"/>
    <property type="project" value="UniProtKB-KW"/>
</dbReference>
<gene>
    <name evidence="16" type="primary">motA</name>
    <name evidence="16" type="ORF">CIK83_15220</name>
</gene>
<dbReference type="GO" id="GO:0006935">
    <property type="term" value="P:chemotaxis"/>
    <property type="evidence" value="ECO:0007669"/>
    <property type="project" value="UniProtKB-KW"/>
</dbReference>
<dbReference type="Pfam" id="PF01618">
    <property type="entry name" value="MotA_ExbB"/>
    <property type="match status" value="1"/>
</dbReference>
<evidence type="ECO:0000256" key="4">
    <source>
        <dbReference type="ARBA" id="ARBA00022475"/>
    </source>
</evidence>
<evidence type="ECO:0000256" key="9">
    <source>
        <dbReference type="ARBA" id="ARBA00022781"/>
    </source>
</evidence>
<proteinExistence type="inferred from homology"/>
<protein>
    <submittedName>
        <fullName evidence="16">Flagellar motor stator protein MotA</fullName>
    </submittedName>
</protein>
<evidence type="ECO:0000256" key="3">
    <source>
        <dbReference type="ARBA" id="ARBA00022448"/>
    </source>
</evidence>
<keyword evidence="4" id="KW-1003">Cell membrane</keyword>
<evidence type="ECO:0000259" key="14">
    <source>
        <dbReference type="Pfam" id="PF01618"/>
    </source>
</evidence>
<evidence type="ECO:0000256" key="10">
    <source>
        <dbReference type="ARBA" id="ARBA00022989"/>
    </source>
</evidence>
<keyword evidence="17" id="KW-1185">Reference proteome</keyword>
<keyword evidence="7 13" id="KW-0812">Transmembrane</keyword>
<keyword evidence="5" id="KW-0145">Chemotaxis</keyword>
<comment type="caution">
    <text evidence="16">The sequence shown here is derived from an EMBL/GenBank/DDBJ whole genome shotgun (WGS) entry which is preliminary data.</text>
</comment>
<dbReference type="PANTHER" id="PTHR30433">
    <property type="entry name" value="CHEMOTAXIS PROTEIN MOTA"/>
    <property type="match status" value="1"/>
</dbReference>
<keyword evidence="16" id="KW-0966">Cell projection</keyword>
<keyword evidence="10 13" id="KW-1133">Transmembrane helix</keyword>
<evidence type="ECO:0000256" key="11">
    <source>
        <dbReference type="ARBA" id="ARBA00023065"/>
    </source>
</evidence>
<evidence type="ECO:0000256" key="5">
    <source>
        <dbReference type="ARBA" id="ARBA00022500"/>
    </source>
</evidence>
<dbReference type="RefSeq" id="WP_086959822.1">
    <property type="nucleotide sequence ID" value="NZ_AP018681.1"/>
</dbReference>
<evidence type="ECO:0000256" key="7">
    <source>
        <dbReference type="ARBA" id="ARBA00022692"/>
    </source>
</evidence>
<evidence type="ECO:0000256" key="6">
    <source>
        <dbReference type="ARBA" id="ARBA00022519"/>
    </source>
</evidence>
<dbReference type="GeneID" id="303190275"/>
<evidence type="ECO:0000313" key="17">
    <source>
        <dbReference type="Proteomes" id="UP000252479"/>
    </source>
</evidence>
<evidence type="ECO:0000256" key="1">
    <source>
        <dbReference type="ARBA" id="ARBA00004429"/>
    </source>
</evidence>
<feature type="transmembrane region" description="Helical" evidence="13">
    <location>
        <begin position="5"/>
        <end position="21"/>
    </location>
</feature>
<feature type="transmembrane region" description="Helical" evidence="13">
    <location>
        <begin position="27"/>
        <end position="48"/>
    </location>
</feature>
<reference evidence="16 17" key="1">
    <citation type="journal article" date="2017" name="Elife">
        <title>Extensive horizontal gene transfer in cheese-associated bacteria.</title>
        <authorList>
            <person name="Bonham K.S."/>
            <person name="Wolfe B.E."/>
            <person name="Dutton R.J."/>
        </authorList>
    </citation>
    <scope>NUCLEOTIDE SEQUENCE [LARGE SCALE GENOMIC DNA]</scope>
    <source>
        <strain evidence="16 17">JB196</strain>
    </source>
</reference>
<evidence type="ECO:0000256" key="12">
    <source>
        <dbReference type="ARBA" id="ARBA00023136"/>
    </source>
</evidence>
<dbReference type="Proteomes" id="UP000252479">
    <property type="component" value="Unassembled WGS sequence"/>
</dbReference>
<dbReference type="OrthoDB" id="9782603at2"/>
<name>A0A368LJ38_9VIBR</name>
<dbReference type="GO" id="GO:0005886">
    <property type="term" value="C:plasma membrane"/>
    <property type="evidence" value="ECO:0007669"/>
    <property type="project" value="UniProtKB-SubCell"/>
</dbReference>
<keyword evidence="11" id="KW-0406">Ion transport</keyword>
<evidence type="ECO:0000256" key="2">
    <source>
        <dbReference type="ARBA" id="ARBA00008038"/>
    </source>
</evidence>
<accession>A0A368LJ38</accession>
<keyword evidence="16" id="KW-0969">Cilium</keyword>
<dbReference type="Pfam" id="PF20560">
    <property type="entry name" value="MotA_N"/>
    <property type="match status" value="1"/>
</dbReference>